<dbReference type="PROSITE" id="PS50943">
    <property type="entry name" value="HTH_CROC1"/>
    <property type="match status" value="1"/>
</dbReference>
<dbReference type="OrthoDB" id="2315824at2"/>
<dbReference type="AlphaFoldDB" id="Q5FI12"/>
<proteinExistence type="predicted"/>
<dbReference type="Proteomes" id="UP000006381">
    <property type="component" value="Chromosome"/>
</dbReference>
<dbReference type="InterPro" id="IPR010982">
    <property type="entry name" value="Lambda_DNA-bd_dom_sf"/>
</dbReference>
<feature type="domain" description="HTH cro/C1-type" evidence="1">
    <location>
        <begin position="7"/>
        <end position="60"/>
    </location>
</feature>
<dbReference type="PANTHER" id="PTHR37038">
    <property type="entry name" value="TRANSCRIPTIONAL REGULATOR-RELATED"/>
    <property type="match status" value="1"/>
</dbReference>
<dbReference type="SMART" id="SM00530">
    <property type="entry name" value="HTH_XRE"/>
    <property type="match status" value="1"/>
</dbReference>
<accession>Q5FI12</accession>
<evidence type="ECO:0000313" key="3">
    <source>
        <dbReference type="Proteomes" id="UP000006381"/>
    </source>
</evidence>
<name>Q5FI12_LACAC</name>
<dbReference type="DNASU" id="3251765"/>
<dbReference type="EMBL" id="CP000033">
    <property type="protein sequence ID" value="AAV43662.1"/>
    <property type="molecule type" value="Genomic_DNA"/>
</dbReference>
<evidence type="ECO:0000259" key="1">
    <source>
        <dbReference type="PROSITE" id="PS50943"/>
    </source>
</evidence>
<sequence>MTIGEALKNERIRRGLSIRKMAGNIIDPSSYSKVEKNMRNIGSEALVRLLFAHDIDINEFFTNLEPNYACKNFINKIRLEKNMRIAFNNRDLAEMQAIHQKIMNLKGEEILKLRSIVAIAYLTNNVNNLDNQIKERIFKQLDKNDNLSNNIEAIRLFANAMPIFTDDQLNYLMQSYISKIIKKENISELDNKRFAVASVNYLRACYERKFSLNETMLQIQDYILNINDTSLLEYKGLVKLSLAAIMGKIDRAKEIKRELINIGYVQVKEWKF</sequence>
<dbReference type="RefSeq" id="WP_003549642.1">
    <property type="nucleotide sequence ID" value="NC_006814.3"/>
</dbReference>
<organism evidence="3">
    <name type="scientific">Lactobacillus acidophilus (strain ATCC 700396 / NCK56 / N2 / NCFM)</name>
    <dbReference type="NCBI Taxonomy" id="272621"/>
    <lineage>
        <taxon>Bacteria</taxon>
        <taxon>Bacillati</taxon>
        <taxon>Bacillota</taxon>
        <taxon>Bacilli</taxon>
        <taxon>Lactobacillales</taxon>
        <taxon>Lactobacillaceae</taxon>
        <taxon>Lactobacillus</taxon>
    </lineage>
</organism>
<dbReference type="SUPFAM" id="SSF47413">
    <property type="entry name" value="lambda repressor-like DNA-binding domains"/>
    <property type="match status" value="1"/>
</dbReference>
<evidence type="ECO:0000313" key="2">
    <source>
        <dbReference type="EMBL" id="AAV43662.1"/>
    </source>
</evidence>
<dbReference type="InterPro" id="IPR053163">
    <property type="entry name" value="HTH-type_regulator_Rgg"/>
</dbReference>
<dbReference type="PATRIC" id="fig|272621.13.peg.1768"/>
<dbReference type="BioCyc" id="LACI272621:G1G49-1816-MONOMER"/>
<dbReference type="InterPro" id="IPR001387">
    <property type="entry name" value="Cro/C1-type_HTH"/>
</dbReference>
<reference evidence="2 3" key="1">
    <citation type="journal article" date="2005" name="Proc. Natl. Acad. Sci. U.S.A.">
        <title>Complete genome sequence of the probiotic lactic acid bacterium Lactobacillus acidophilus NCFM.</title>
        <authorList>
            <person name="Altermann E."/>
            <person name="Russell W.M."/>
            <person name="Azcarate-Peril M.A."/>
            <person name="Barrangou R."/>
            <person name="Buck B.L."/>
            <person name="McAuliffe O."/>
            <person name="Souther N."/>
            <person name="Dobson A."/>
            <person name="Duong T."/>
            <person name="Callanan M."/>
            <person name="Lick S."/>
            <person name="Hamrick A."/>
            <person name="Cano R."/>
            <person name="Klaenhammer T.R."/>
        </authorList>
    </citation>
    <scope>NUCLEOTIDE SEQUENCE [LARGE SCALE GENOMIC DNA]</scope>
    <source>
        <strain evidence="3">ATCC 700396 / NCK56 / N2 / NCFM</strain>
    </source>
</reference>
<dbReference type="GeneID" id="93291001"/>
<protein>
    <recommendedName>
        <fullName evidence="1">HTH cro/C1-type domain-containing protein</fullName>
    </recommendedName>
</protein>
<gene>
    <name evidence="2" type="ordered locus">LBA1862</name>
</gene>
<keyword evidence="3" id="KW-1185">Reference proteome</keyword>
<dbReference type="GO" id="GO:0003677">
    <property type="term" value="F:DNA binding"/>
    <property type="evidence" value="ECO:0007669"/>
    <property type="project" value="InterPro"/>
</dbReference>
<dbReference type="eggNOG" id="ENOG50309HA">
    <property type="taxonomic scope" value="Bacteria"/>
</dbReference>
<dbReference type="Gene3D" id="1.10.260.40">
    <property type="entry name" value="lambda repressor-like DNA-binding domains"/>
    <property type="match status" value="1"/>
</dbReference>
<dbReference type="STRING" id="272621.LBA1862"/>
<dbReference type="KEGG" id="lac:LBA1862"/>
<dbReference type="HOGENOM" id="CLU_072045_3_2_9"/>